<evidence type="ECO:0000256" key="6">
    <source>
        <dbReference type="ARBA" id="ARBA00022884"/>
    </source>
</evidence>
<dbReference type="EMBL" id="VRYY01000077">
    <property type="protein sequence ID" value="MBG3876139.1"/>
    <property type="molecule type" value="Genomic_DNA"/>
</dbReference>
<evidence type="ECO:0000256" key="1">
    <source>
        <dbReference type="ARBA" id="ARBA00006620"/>
    </source>
</evidence>
<evidence type="ECO:0000256" key="3">
    <source>
        <dbReference type="ARBA" id="ARBA00022722"/>
    </source>
</evidence>
<name>A0ABS0J153_9BACT</name>
<evidence type="ECO:0000313" key="8">
    <source>
        <dbReference type="EMBL" id="MBG3876139.1"/>
    </source>
</evidence>
<keyword evidence="6" id="KW-0694">RNA-binding</keyword>
<keyword evidence="7" id="KW-0346">Stress response</keyword>
<accession>A0ABS0J153</accession>
<dbReference type="InterPro" id="IPR038570">
    <property type="entry name" value="HicA_sf"/>
</dbReference>
<dbReference type="RefSeq" id="WP_196608334.1">
    <property type="nucleotide sequence ID" value="NZ_VRYY01000077.1"/>
</dbReference>
<keyword evidence="4" id="KW-0255">Endonuclease</keyword>
<reference evidence="8 9" key="1">
    <citation type="submission" date="2019-08" db="EMBL/GenBank/DDBJ databases">
        <authorList>
            <person name="Luo N."/>
        </authorList>
    </citation>
    <scope>NUCLEOTIDE SEQUENCE [LARGE SCALE GENOMIC DNA]</scope>
    <source>
        <strain evidence="8 9">NCIMB 9442</strain>
    </source>
</reference>
<dbReference type="Proteomes" id="UP001194469">
    <property type="component" value="Unassembled WGS sequence"/>
</dbReference>
<dbReference type="InterPro" id="IPR012933">
    <property type="entry name" value="HicA_mRNA_interferase"/>
</dbReference>
<gene>
    <name evidence="8" type="ORF">FVW20_03620</name>
</gene>
<comment type="similarity">
    <text evidence="1">Belongs to the HicA mRNA interferase family.</text>
</comment>
<evidence type="ECO:0000256" key="2">
    <source>
        <dbReference type="ARBA" id="ARBA00022649"/>
    </source>
</evidence>
<dbReference type="SUPFAM" id="SSF54786">
    <property type="entry name" value="YcfA/nrd intein domain"/>
    <property type="match status" value="1"/>
</dbReference>
<keyword evidence="2" id="KW-1277">Toxin-antitoxin system</keyword>
<keyword evidence="9" id="KW-1185">Reference proteome</keyword>
<keyword evidence="5" id="KW-0378">Hydrolase</keyword>
<keyword evidence="3" id="KW-0540">Nuclease</keyword>
<proteinExistence type="inferred from homology"/>
<sequence length="60" mass="6624">MKRSDILRQLKKAGLVIVEGGNHTKVYTAQGVFVTTVPRHSEINDFLAKKIAKQAGIQFA</sequence>
<evidence type="ECO:0000256" key="7">
    <source>
        <dbReference type="ARBA" id="ARBA00023016"/>
    </source>
</evidence>
<evidence type="ECO:0000256" key="5">
    <source>
        <dbReference type="ARBA" id="ARBA00022801"/>
    </source>
</evidence>
<evidence type="ECO:0000313" key="9">
    <source>
        <dbReference type="Proteomes" id="UP001194469"/>
    </source>
</evidence>
<dbReference type="Gene3D" id="3.30.920.30">
    <property type="entry name" value="Hypothetical protein"/>
    <property type="match status" value="1"/>
</dbReference>
<comment type="caution">
    <text evidence="8">The sequence shown here is derived from an EMBL/GenBank/DDBJ whole genome shotgun (WGS) entry which is preliminary data.</text>
</comment>
<protein>
    <submittedName>
        <fullName evidence="8">Type II toxin-antitoxin system HicA family toxin</fullName>
    </submittedName>
</protein>
<organism evidence="8 9">
    <name type="scientific">Nitratidesulfovibrio oxamicus</name>
    <dbReference type="NCBI Taxonomy" id="32016"/>
    <lineage>
        <taxon>Bacteria</taxon>
        <taxon>Pseudomonadati</taxon>
        <taxon>Thermodesulfobacteriota</taxon>
        <taxon>Desulfovibrionia</taxon>
        <taxon>Desulfovibrionales</taxon>
        <taxon>Desulfovibrionaceae</taxon>
        <taxon>Nitratidesulfovibrio</taxon>
    </lineage>
</organism>
<evidence type="ECO:0000256" key="4">
    <source>
        <dbReference type="ARBA" id="ARBA00022759"/>
    </source>
</evidence>
<dbReference type="Pfam" id="PF07927">
    <property type="entry name" value="HicA_toxin"/>
    <property type="match status" value="1"/>
</dbReference>